<evidence type="ECO:0000256" key="4">
    <source>
        <dbReference type="ARBA" id="ARBA00022827"/>
    </source>
</evidence>
<reference evidence="7 8" key="1">
    <citation type="submission" date="2018-10" db="EMBL/GenBank/DDBJ databases">
        <title>Co-occurring genomic capacity for anaerobic methane metabolism and dissimilatory sulfite reduction discovered in the Korarchaeota.</title>
        <authorList>
            <person name="Mckay L.J."/>
            <person name="Dlakic M."/>
            <person name="Fields M.W."/>
            <person name="Delmont T.O."/>
            <person name="Eren A.M."/>
            <person name="Jay Z.J."/>
            <person name="Klingelsmith K.B."/>
            <person name="Rusch D.B."/>
            <person name="Inskeep W.P."/>
        </authorList>
    </citation>
    <scope>NUCLEOTIDE SEQUENCE [LARGE SCALE GENOMIC DNA]</scope>
    <source>
        <strain evidence="7 8">MDKW</strain>
    </source>
</reference>
<evidence type="ECO:0000259" key="5">
    <source>
        <dbReference type="Pfam" id="PF02852"/>
    </source>
</evidence>
<dbReference type="InterPro" id="IPR050260">
    <property type="entry name" value="FAD-bd_OxRdtase"/>
</dbReference>
<dbReference type="SUPFAM" id="SSF51905">
    <property type="entry name" value="FAD/NAD(P)-binding domain"/>
    <property type="match status" value="1"/>
</dbReference>
<dbReference type="GO" id="GO:0016491">
    <property type="term" value="F:oxidoreductase activity"/>
    <property type="evidence" value="ECO:0007669"/>
    <property type="project" value="InterPro"/>
</dbReference>
<dbReference type="Pfam" id="PF02852">
    <property type="entry name" value="Pyr_redox_dim"/>
    <property type="match status" value="1"/>
</dbReference>
<dbReference type="InterPro" id="IPR004099">
    <property type="entry name" value="Pyr_nucl-diS_OxRdtase_dimer"/>
</dbReference>
<dbReference type="PRINTS" id="PR00368">
    <property type="entry name" value="FADPNR"/>
</dbReference>
<dbReference type="PRINTS" id="PR00469">
    <property type="entry name" value="PNDRDTASEII"/>
</dbReference>
<protein>
    <recommendedName>
        <fullName evidence="9">Pyridine nucleotide-disulfide oxidoreductase</fullName>
    </recommendedName>
</protein>
<dbReference type="SUPFAM" id="SSF55424">
    <property type="entry name" value="FAD/NAD-linked reductases, dimerisation (C-terminal) domain"/>
    <property type="match status" value="1"/>
</dbReference>
<evidence type="ECO:0000256" key="2">
    <source>
        <dbReference type="ARBA" id="ARBA00009130"/>
    </source>
</evidence>
<organism evidence="7 8">
    <name type="scientific">Candidatus Methanodesulfokora washburnensis</name>
    <dbReference type="NCBI Taxonomy" id="2478471"/>
    <lineage>
        <taxon>Archaea</taxon>
        <taxon>Thermoproteota</taxon>
        <taxon>Candidatus Korarchaeia</taxon>
        <taxon>Candidatus Korarchaeia incertae sedis</taxon>
        <taxon>Candidatus Methanodesulfokora</taxon>
    </lineage>
</organism>
<gene>
    <name evidence="7" type="ORF">D6D85_05330</name>
</gene>
<dbReference type="EMBL" id="RCOS01000066">
    <property type="protein sequence ID" value="RSN75958.1"/>
    <property type="molecule type" value="Genomic_DNA"/>
</dbReference>
<feature type="domain" description="FAD/NAD(P)-binding" evidence="6">
    <location>
        <begin position="1"/>
        <end position="288"/>
    </location>
</feature>
<evidence type="ECO:0000259" key="6">
    <source>
        <dbReference type="Pfam" id="PF07992"/>
    </source>
</evidence>
<dbReference type="Pfam" id="PF07992">
    <property type="entry name" value="Pyr_redox_2"/>
    <property type="match status" value="1"/>
</dbReference>
<evidence type="ECO:0000256" key="3">
    <source>
        <dbReference type="ARBA" id="ARBA00022630"/>
    </source>
</evidence>
<dbReference type="InterPro" id="IPR016156">
    <property type="entry name" value="FAD/NAD-linked_Rdtase_dimer_sf"/>
</dbReference>
<comment type="caution">
    <text evidence="7">The sequence shown here is derived from an EMBL/GenBank/DDBJ whole genome shotgun (WGS) entry which is preliminary data.</text>
</comment>
<dbReference type="OrthoDB" id="27922at2157"/>
<evidence type="ECO:0000313" key="8">
    <source>
        <dbReference type="Proteomes" id="UP000277582"/>
    </source>
</evidence>
<dbReference type="InterPro" id="IPR023753">
    <property type="entry name" value="FAD/NAD-binding_dom"/>
</dbReference>
<keyword evidence="8" id="KW-1185">Reference proteome</keyword>
<keyword evidence="3" id="KW-0285">Flavoprotein</keyword>
<dbReference type="PANTHER" id="PTHR43429:SF3">
    <property type="entry name" value="NITRITE REDUCTASE [NAD(P)H]"/>
    <property type="match status" value="1"/>
</dbReference>
<dbReference type="AlphaFoldDB" id="A0A429GQ31"/>
<dbReference type="InterPro" id="IPR036188">
    <property type="entry name" value="FAD/NAD-bd_sf"/>
</dbReference>
<evidence type="ECO:0008006" key="9">
    <source>
        <dbReference type="Google" id="ProtNLM"/>
    </source>
</evidence>
<name>A0A429GQ31_9CREN</name>
<dbReference type="PANTHER" id="PTHR43429">
    <property type="entry name" value="PYRIDINE NUCLEOTIDE-DISULFIDE OXIDOREDUCTASE DOMAIN-CONTAINING"/>
    <property type="match status" value="1"/>
</dbReference>
<evidence type="ECO:0000313" key="7">
    <source>
        <dbReference type="EMBL" id="RSN75958.1"/>
    </source>
</evidence>
<evidence type="ECO:0000256" key="1">
    <source>
        <dbReference type="ARBA" id="ARBA00001974"/>
    </source>
</evidence>
<comment type="cofactor">
    <cofactor evidence="1">
        <name>FAD</name>
        <dbReference type="ChEBI" id="CHEBI:57692"/>
    </cofactor>
</comment>
<sequence>MRVVVIGYGTAGQTAASFAKKFDENAEVIVIERHSYPIYHPCSLPMVLSGKFSLDELYERKPWPGVEVITGAEAKEIDKERRIVKYEKNGTYNEIEYDSLVLAMGLKPTFPPVKGMDLEGVGTVWDIESVKNLKIGDKVAVVGGSATGIEVSAELSKTGRKVYLFEMMEQLMPGKVDPPISSLVAKKLTEMGVEVRVKSPLREILGKDRVEGIDVGERIDVDSVIVVTGAKPNSDLARKSGIEVGETGGVKVNERMETSVKGIFAAGDVAEVRDLITGLPTTTGLASTALVQGKVAGCNAVGGNEVYKGALSPFIVTLGDYQFGGVGLTSSQAERLGIRHETMRIMASDLPKYNKERDRVVLWAVVGEDGRLLGAQIFGKREVRGRLMFLTLAIEMGLRVQDIRKIPIPYHPDICDVNDPISMLSDVFHLIHKS</sequence>
<comment type="similarity">
    <text evidence="2">Belongs to the class-III pyridine nucleotide-disulfide oxidoreductase family.</text>
</comment>
<accession>A0A429GQ31</accession>
<dbReference type="RefSeq" id="WP_125670996.1">
    <property type="nucleotide sequence ID" value="NZ_RCOS01000066.1"/>
</dbReference>
<feature type="domain" description="Pyridine nucleotide-disulphide oxidoreductase dimerisation" evidence="5">
    <location>
        <begin position="316"/>
        <end position="412"/>
    </location>
</feature>
<keyword evidence="4" id="KW-0274">FAD</keyword>
<dbReference type="Gene3D" id="3.50.50.60">
    <property type="entry name" value="FAD/NAD(P)-binding domain"/>
    <property type="match status" value="2"/>
</dbReference>
<proteinExistence type="inferred from homology"/>
<dbReference type="Proteomes" id="UP000277582">
    <property type="component" value="Unassembled WGS sequence"/>
</dbReference>